<evidence type="ECO:0000256" key="1">
    <source>
        <dbReference type="SAM" id="SignalP"/>
    </source>
</evidence>
<dbReference type="AlphaFoldDB" id="A0A449AC41"/>
<sequence length="263" mass="30379">MRLKEQKTKIKRLFWLFSIPAPALATLSAVSCSNTTSKPYFSESKTDGGQRVVRFHYPNSAPDYENALWSSVFYDEIEKSVIFDDAFKNEHAEAIKQYKDAYNEYHKPITYYDKKDSDAKYAKLRDAQKEVIDKWQAKNIKINKSKIFSLINSQDDLSSDKYIDIKDIFKNIDFSKSSILVINGLNYVTNTSNSVVKGSGYWIKKIDITNNLINLQYKWVEIREKGSRSAAEDQVLSGTSTVHYIVIDKLSDIKKYDFTFTKT</sequence>
<feature type="signal peptide" evidence="1">
    <location>
        <begin position="1"/>
        <end position="25"/>
    </location>
</feature>
<dbReference type="EMBL" id="LR214972">
    <property type="protein sequence ID" value="VEU62514.1"/>
    <property type="molecule type" value="Genomic_DNA"/>
</dbReference>
<keyword evidence="3" id="KW-1185">Reference proteome</keyword>
<proteinExistence type="predicted"/>
<organism evidence="2 3">
    <name type="scientific">Mycoplasmopsis bovirhinis</name>
    <dbReference type="NCBI Taxonomy" id="29553"/>
    <lineage>
        <taxon>Bacteria</taxon>
        <taxon>Bacillati</taxon>
        <taxon>Mycoplasmatota</taxon>
        <taxon>Mycoplasmoidales</taxon>
        <taxon>Metamycoplasmataceae</taxon>
        <taxon>Mycoplasmopsis</taxon>
    </lineage>
</organism>
<evidence type="ECO:0000313" key="3">
    <source>
        <dbReference type="Proteomes" id="UP000289952"/>
    </source>
</evidence>
<gene>
    <name evidence="2" type="ORF">NCTC10118_00040</name>
</gene>
<dbReference type="OrthoDB" id="403615at2"/>
<accession>A0A449AC41</accession>
<keyword evidence="1" id="KW-0732">Signal</keyword>
<reference evidence="2 3" key="1">
    <citation type="submission" date="2019-01" db="EMBL/GenBank/DDBJ databases">
        <authorList>
            <consortium name="Pathogen Informatics"/>
        </authorList>
    </citation>
    <scope>NUCLEOTIDE SEQUENCE [LARGE SCALE GENOMIC DNA]</scope>
    <source>
        <strain evidence="2 3">NCTC10118</strain>
    </source>
</reference>
<protein>
    <recommendedName>
        <fullName evidence="4">Lipoprotein</fullName>
    </recommendedName>
</protein>
<feature type="chain" id="PRO_5019140043" description="Lipoprotein" evidence="1">
    <location>
        <begin position="26"/>
        <end position="263"/>
    </location>
</feature>
<dbReference type="RefSeq" id="WP_129620864.1">
    <property type="nucleotide sequence ID" value="NZ_LR214972.1"/>
</dbReference>
<name>A0A449AC41_9BACT</name>
<evidence type="ECO:0000313" key="2">
    <source>
        <dbReference type="EMBL" id="VEU62514.1"/>
    </source>
</evidence>
<dbReference type="PROSITE" id="PS51257">
    <property type="entry name" value="PROKAR_LIPOPROTEIN"/>
    <property type="match status" value="1"/>
</dbReference>
<evidence type="ECO:0008006" key="4">
    <source>
        <dbReference type="Google" id="ProtNLM"/>
    </source>
</evidence>
<dbReference type="Proteomes" id="UP000289952">
    <property type="component" value="Chromosome"/>
</dbReference>